<keyword evidence="6" id="KW-0677">Repeat</keyword>
<evidence type="ECO:0000256" key="6">
    <source>
        <dbReference type="ARBA" id="ARBA00022737"/>
    </source>
</evidence>
<evidence type="ECO:0000259" key="14">
    <source>
        <dbReference type="Pfam" id="PF08492"/>
    </source>
</evidence>
<evidence type="ECO:0000313" key="15">
    <source>
        <dbReference type="Proteomes" id="UP001318040"/>
    </source>
</evidence>
<dbReference type="FunFam" id="1.25.40.10:FF:000062">
    <property type="entry name" value="Signal recognition particle subunit SRP72"/>
    <property type="match status" value="1"/>
</dbReference>
<keyword evidence="9 11" id="KW-0733">Signal recognition particle</keyword>
<sequence length="671" mass="75093">MAASAAPALWGEVKRSGDPGRTLRILNRILQDSKEDVTALHCKVVCLIQQGNFKEALHLINNNSKLLTADVIAFEKAYCEYRLNRIDGALKTIESASQQTNKLKELLGQVLYRLERYEDCLAVYRDLIRNSQDDYDEERMTNLSAAYAAVAMWTDSAACDNDFGFAEESYEQCYNMACALLGQGKLLEAMQKLEKAQELCRQSLSEDPDVTEDDIQMELATIHCQEAFIHQKLGRHDEALHLYSQVVKSRPSDIGLLAVAANNIVTINKDQNVFDSKKKIKLTLAEGVENKLTKLQLQALSFNRALLCMHTSQVEQCQKMVLSLKNQWPDHPLPPLILAAQYVREKKQEKAIQALEDFCNQHGDSIPEIEFTIAQLYLCQGHFAKACEKLKSIEKFRFCPGIVSALVTLHTHEENIDEAIDILNGAIDWYKKHEPHSTVHLRLMREAAQFKLRHGRQKDAVNDLEQLWRQDPLDVKNLAQLISAYSQVDARKAKELSQHLPAVDATALHVDVDALESPHGLAFVRRKAVRQAITAAAETQKQHVKEQRQGDLKKKKKKKGKLPKNCEELTEGGPDPERWLPMRERSYYRGRKKSKKKDGAVGRGTQGATAGAMAELDASKRLASPPASPQPGAASSASEPVPPRQQKPTAAAAAATASKKKAKKKKGKSNW</sequence>
<dbReference type="SMART" id="SM00028">
    <property type="entry name" value="TPR"/>
    <property type="match status" value="3"/>
</dbReference>
<evidence type="ECO:0000256" key="5">
    <source>
        <dbReference type="ARBA" id="ARBA00022490"/>
    </source>
</evidence>
<dbReference type="InterPro" id="IPR013699">
    <property type="entry name" value="Signal_recog_part_SRP72_RNA-bd"/>
</dbReference>
<organism evidence="15 16">
    <name type="scientific">Petromyzon marinus</name>
    <name type="common">Sea lamprey</name>
    <dbReference type="NCBI Taxonomy" id="7757"/>
    <lineage>
        <taxon>Eukaryota</taxon>
        <taxon>Metazoa</taxon>
        <taxon>Chordata</taxon>
        <taxon>Craniata</taxon>
        <taxon>Vertebrata</taxon>
        <taxon>Cyclostomata</taxon>
        <taxon>Hyperoartia</taxon>
        <taxon>Petromyzontiformes</taxon>
        <taxon>Petromyzontidae</taxon>
        <taxon>Petromyzon</taxon>
    </lineage>
</organism>
<dbReference type="InterPro" id="IPR026270">
    <property type="entry name" value="SRP72"/>
</dbReference>
<dbReference type="GO" id="GO:0005786">
    <property type="term" value="C:signal recognition particle, endoplasmic reticulum targeting"/>
    <property type="evidence" value="ECO:0007669"/>
    <property type="project" value="UniProtKB-UniRule"/>
</dbReference>
<comment type="function">
    <text evidence="11">Component of the signal recognition particle (SRP) complex, a ribonucleoprotein complex that mediates the cotranslational targeting of secretory and membrane proteins to the endoplasmic reticulum (ER).</text>
</comment>
<dbReference type="PIRSF" id="PIRSF038922">
    <property type="entry name" value="SRP72"/>
    <property type="match status" value="1"/>
</dbReference>
<accession>A0AAJ7WQV5</accession>
<name>A0AAJ7WQV5_PETMA</name>
<evidence type="ECO:0000256" key="10">
    <source>
        <dbReference type="ARBA" id="ARBA00023274"/>
    </source>
</evidence>
<feature type="compositionally biased region" description="Basic and acidic residues" evidence="13">
    <location>
        <begin position="540"/>
        <end position="552"/>
    </location>
</feature>
<comment type="similarity">
    <text evidence="3 11">Belongs to the SRP72 family.</text>
</comment>
<dbReference type="GO" id="GO:0005783">
    <property type="term" value="C:endoplasmic reticulum"/>
    <property type="evidence" value="ECO:0007669"/>
    <property type="project" value="UniProtKB-SubCell"/>
</dbReference>
<evidence type="ECO:0000256" key="7">
    <source>
        <dbReference type="ARBA" id="ARBA00022803"/>
    </source>
</evidence>
<evidence type="ECO:0000256" key="2">
    <source>
        <dbReference type="ARBA" id="ARBA00004496"/>
    </source>
</evidence>
<feature type="compositionally biased region" description="Basic residues" evidence="13">
    <location>
        <begin position="553"/>
        <end position="562"/>
    </location>
</feature>
<dbReference type="Pfam" id="PF17004">
    <property type="entry name" value="SRP_TPR_like"/>
    <property type="match status" value="1"/>
</dbReference>
<dbReference type="Pfam" id="PF08492">
    <property type="entry name" value="SRP72"/>
    <property type="match status" value="1"/>
</dbReference>
<evidence type="ECO:0000256" key="1">
    <source>
        <dbReference type="ARBA" id="ARBA00004240"/>
    </source>
</evidence>
<keyword evidence="5 11" id="KW-0963">Cytoplasm</keyword>
<evidence type="ECO:0000256" key="8">
    <source>
        <dbReference type="ARBA" id="ARBA00022824"/>
    </source>
</evidence>
<dbReference type="Gene3D" id="1.25.40.10">
    <property type="entry name" value="Tetratricopeptide repeat domain"/>
    <property type="match status" value="2"/>
</dbReference>
<dbReference type="PROSITE" id="PS50005">
    <property type="entry name" value="TPR"/>
    <property type="match status" value="1"/>
</dbReference>
<feature type="region of interest" description="Disordered" evidence="13">
    <location>
        <begin position="539"/>
        <end position="671"/>
    </location>
</feature>
<dbReference type="InterPro" id="IPR011990">
    <property type="entry name" value="TPR-like_helical_dom_sf"/>
</dbReference>
<dbReference type="Proteomes" id="UP001318040">
    <property type="component" value="Chromosome 9"/>
</dbReference>
<dbReference type="GO" id="GO:0008312">
    <property type="term" value="F:7S RNA binding"/>
    <property type="evidence" value="ECO:0007669"/>
    <property type="project" value="InterPro"/>
</dbReference>
<keyword evidence="8" id="KW-0256">Endoplasmic reticulum</keyword>
<dbReference type="SUPFAM" id="SSF48452">
    <property type="entry name" value="TPR-like"/>
    <property type="match status" value="3"/>
</dbReference>
<dbReference type="PANTHER" id="PTHR14094">
    <property type="entry name" value="SIGNAL RECOGNITION PARTICLE 72"/>
    <property type="match status" value="1"/>
</dbReference>
<keyword evidence="7 12" id="KW-0802">TPR repeat</keyword>
<dbReference type="GeneID" id="116940749"/>
<dbReference type="GO" id="GO:0043022">
    <property type="term" value="F:ribosome binding"/>
    <property type="evidence" value="ECO:0007669"/>
    <property type="project" value="TreeGrafter"/>
</dbReference>
<dbReference type="AlphaFoldDB" id="A0AAJ7WQV5"/>
<keyword evidence="15" id="KW-1185">Reference proteome</keyword>
<gene>
    <name evidence="16" type="primary">SRP72</name>
</gene>
<feature type="compositionally biased region" description="Low complexity" evidence="13">
    <location>
        <begin position="630"/>
        <end position="639"/>
    </location>
</feature>
<dbReference type="PANTHER" id="PTHR14094:SF9">
    <property type="entry name" value="SIGNAL RECOGNITION PARTICLE SUBUNIT SRP72"/>
    <property type="match status" value="1"/>
</dbReference>
<evidence type="ECO:0000256" key="13">
    <source>
        <dbReference type="SAM" id="MobiDB-lite"/>
    </source>
</evidence>
<dbReference type="CTD" id="6731"/>
<keyword evidence="10 11" id="KW-0687">Ribonucleoprotein</keyword>
<evidence type="ECO:0000256" key="3">
    <source>
        <dbReference type="ARBA" id="ARBA00007676"/>
    </source>
</evidence>
<dbReference type="InterPro" id="IPR031545">
    <property type="entry name" value="SRP72_TPR-like"/>
</dbReference>
<dbReference type="KEGG" id="pmrn:116940749"/>
<dbReference type="GO" id="GO:0006614">
    <property type="term" value="P:SRP-dependent cotranslational protein targeting to membrane"/>
    <property type="evidence" value="ECO:0007669"/>
    <property type="project" value="UniProtKB-UniRule"/>
</dbReference>
<dbReference type="InterPro" id="IPR019734">
    <property type="entry name" value="TPR_rpt"/>
</dbReference>
<dbReference type="FunFam" id="1.25.40.10:FF:000191">
    <property type="entry name" value="Signal recognition particle subunit SRP72"/>
    <property type="match status" value="1"/>
</dbReference>
<proteinExistence type="inferred from homology"/>
<evidence type="ECO:0000256" key="12">
    <source>
        <dbReference type="PROSITE-ProRule" id="PRU00339"/>
    </source>
</evidence>
<evidence type="ECO:0000256" key="9">
    <source>
        <dbReference type="ARBA" id="ARBA00023135"/>
    </source>
</evidence>
<feature type="compositionally biased region" description="Basic and acidic residues" evidence="13">
    <location>
        <begin position="575"/>
        <end position="587"/>
    </location>
</feature>
<dbReference type="Pfam" id="PF13181">
    <property type="entry name" value="TPR_8"/>
    <property type="match status" value="1"/>
</dbReference>
<feature type="repeat" description="TPR" evidence="12">
    <location>
        <begin position="220"/>
        <end position="253"/>
    </location>
</feature>
<comment type="subcellular location">
    <subcellularLocation>
        <location evidence="2 11">Cytoplasm</location>
    </subcellularLocation>
    <subcellularLocation>
        <location evidence="1">Endoplasmic reticulum</location>
    </subcellularLocation>
</comment>
<feature type="domain" description="Signal recognition particle SRP72 subunit RNA-binding" evidence="14">
    <location>
        <begin position="538"/>
        <end position="590"/>
    </location>
</feature>
<feature type="compositionally biased region" description="Basic residues" evidence="13">
    <location>
        <begin position="658"/>
        <end position="671"/>
    </location>
</feature>
<protein>
    <recommendedName>
        <fullName evidence="4 11">Signal recognition particle subunit SRP72</fullName>
    </recommendedName>
</protein>
<reference evidence="16" key="1">
    <citation type="submission" date="2025-08" db="UniProtKB">
        <authorList>
            <consortium name="RefSeq"/>
        </authorList>
    </citation>
    <scope>IDENTIFICATION</scope>
    <source>
        <tissue evidence="16">Sperm</tissue>
    </source>
</reference>
<evidence type="ECO:0000256" key="11">
    <source>
        <dbReference type="PIRNR" id="PIRNR038922"/>
    </source>
</evidence>
<evidence type="ECO:0000256" key="4">
    <source>
        <dbReference type="ARBA" id="ARBA00018350"/>
    </source>
</evidence>
<evidence type="ECO:0000313" key="16">
    <source>
        <dbReference type="RefSeq" id="XP_032806824.1"/>
    </source>
</evidence>
<dbReference type="RefSeq" id="XP_032806824.1">
    <property type="nucleotide sequence ID" value="XM_032950933.1"/>
</dbReference>